<evidence type="ECO:0000256" key="1">
    <source>
        <dbReference type="ARBA" id="ARBA00004141"/>
    </source>
</evidence>
<feature type="transmembrane region" description="Helical" evidence="6">
    <location>
        <begin position="128"/>
        <end position="152"/>
    </location>
</feature>
<dbReference type="InterPro" id="IPR004840">
    <property type="entry name" value="Amino_acid_permease_CS"/>
</dbReference>
<feature type="transmembrane region" description="Helical" evidence="6">
    <location>
        <begin position="164"/>
        <end position="185"/>
    </location>
</feature>
<evidence type="ECO:0000256" key="5">
    <source>
        <dbReference type="ARBA" id="ARBA00023136"/>
    </source>
</evidence>
<keyword evidence="2" id="KW-0813">Transport</keyword>
<keyword evidence="8" id="KW-1185">Reference proteome</keyword>
<name>A0A4S8MCW2_DENBC</name>
<feature type="transmembrane region" description="Helical" evidence="6">
    <location>
        <begin position="473"/>
        <end position="493"/>
    </location>
</feature>
<dbReference type="PIRSF" id="PIRSF006060">
    <property type="entry name" value="AA_transporter"/>
    <property type="match status" value="1"/>
</dbReference>
<dbReference type="OrthoDB" id="3257095at2759"/>
<feature type="transmembrane region" description="Helical" evidence="6">
    <location>
        <begin position="43"/>
        <end position="64"/>
    </location>
</feature>
<keyword evidence="3 6" id="KW-0812">Transmembrane</keyword>
<dbReference type="Pfam" id="PF13520">
    <property type="entry name" value="AA_permease_2"/>
    <property type="match status" value="1"/>
</dbReference>
<keyword evidence="4 6" id="KW-1133">Transmembrane helix</keyword>
<dbReference type="GO" id="GO:0022857">
    <property type="term" value="F:transmembrane transporter activity"/>
    <property type="evidence" value="ECO:0007669"/>
    <property type="project" value="InterPro"/>
</dbReference>
<feature type="transmembrane region" description="Helical" evidence="6">
    <location>
        <begin position="439"/>
        <end position="461"/>
    </location>
</feature>
<dbReference type="Proteomes" id="UP000297245">
    <property type="component" value="Unassembled WGS sequence"/>
</dbReference>
<evidence type="ECO:0000256" key="2">
    <source>
        <dbReference type="ARBA" id="ARBA00022448"/>
    </source>
</evidence>
<feature type="transmembrane region" description="Helical" evidence="6">
    <location>
        <begin position="381"/>
        <end position="402"/>
    </location>
</feature>
<dbReference type="PANTHER" id="PTHR45649">
    <property type="entry name" value="AMINO-ACID PERMEASE BAT1"/>
    <property type="match status" value="1"/>
</dbReference>
<evidence type="ECO:0000256" key="3">
    <source>
        <dbReference type="ARBA" id="ARBA00022692"/>
    </source>
</evidence>
<feature type="transmembrane region" description="Helical" evidence="6">
    <location>
        <begin position="274"/>
        <end position="296"/>
    </location>
</feature>
<dbReference type="EMBL" id="ML179105">
    <property type="protein sequence ID" value="THV00378.1"/>
    <property type="molecule type" value="Genomic_DNA"/>
</dbReference>
<feature type="transmembrane region" description="Helical" evidence="6">
    <location>
        <begin position="316"/>
        <end position="343"/>
    </location>
</feature>
<feature type="transmembrane region" description="Helical" evidence="6">
    <location>
        <begin position="71"/>
        <end position="91"/>
    </location>
</feature>
<comment type="subcellular location">
    <subcellularLocation>
        <location evidence="1">Membrane</location>
        <topology evidence="1">Multi-pass membrane protein</topology>
    </subcellularLocation>
</comment>
<evidence type="ECO:0000256" key="4">
    <source>
        <dbReference type="ARBA" id="ARBA00022989"/>
    </source>
</evidence>
<dbReference type="Gene3D" id="1.20.1740.10">
    <property type="entry name" value="Amino acid/polyamine transporter I"/>
    <property type="match status" value="1"/>
</dbReference>
<keyword evidence="5 6" id="KW-0472">Membrane</keyword>
<proteinExistence type="predicted"/>
<gene>
    <name evidence="7" type="ORF">K435DRAFT_776599</name>
</gene>
<accession>A0A4S8MCW2</accession>
<dbReference type="GO" id="GO:0006865">
    <property type="term" value="P:amino acid transport"/>
    <property type="evidence" value="ECO:0007669"/>
    <property type="project" value="InterPro"/>
</dbReference>
<reference evidence="7 8" key="1">
    <citation type="journal article" date="2019" name="Nat. Ecol. Evol.">
        <title>Megaphylogeny resolves global patterns of mushroom evolution.</title>
        <authorList>
            <person name="Varga T."/>
            <person name="Krizsan K."/>
            <person name="Foldi C."/>
            <person name="Dima B."/>
            <person name="Sanchez-Garcia M."/>
            <person name="Sanchez-Ramirez S."/>
            <person name="Szollosi G.J."/>
            <person name="Szarkandi J.G."/>
            <person name="Papp V."/>
            <person name="Albert L."/>
            <person name="Andreopoulos W."/>
            <person name="Angelini C."/>
            <person name="Antonin V."/>
            <person name="Barry K.W."/>
            <person name="Bougher N.L."/>
            <person name="Buchanan P."/>
            <person name="Buyck B."/>
            <person name="Bense V."/>
            <person name="Catcheside P."/>
            <person name="Chovatia M."/>
            <person name="Cooper J."/>
            <person name="Damon W."/>
            <person name="Desjardin D."/>
            <person name="Finy P."/>
            <person name="Geml J."/>
            <person name="Haridas S."/>
            <person name="Hughes K."/>
            <person name="Justo A."/>
            <person name="Karasinski D."/>
            <person name="Kautmanova I."/>
            <person name="Kiss B."/>
            <person name="Kocsube S."/>
            <person name="Kotiranta H."/>
            <person name="LaButti K.M."/>
            <person name="Lechner B.E."/>
            <person name="Liimatainen K."/>
            <person name="Lipzen A."/>
            <person name="Lukacs Z."/>
            <person name="Mihaltcheva S."/>
            <person name="Morgado L.N."/>
            <person name="Niskanen T."/>
            <person name="Noordeloos M.E."/>
            <person name="Ohm R.A."/>
            <person name="Ortiz-Santana B."/>
            <person name="Ovrebo C."/>
            <person name="Racz N."/>
            <person name="Riley R."/>
            <person name="Savchenko A."/>
            <person name="Shiryaev A."/>
            <person name="Soop K."/>
            <person name="Spirin V."/>
            <person name="Szebenyi C."/>
            <person name="Tomsovsky M."/>
            <person name="Tulloss R.E."/>
            <person name="Uehling J."/>
            <person name="Grigoriev I.V."/>
            <person name="Vagvolgyi C."/>
            <person name="Papp T."/>
            <person name="Martin F.M."/>
            <person name="Miettinen O."/>
            <person name="Hibbett D.S."/>
            <person name="Nagy L.G."/>
        </authorList>
    </citation>
    <scope>NUCLEOTIDE SEQUENCE [LARGE SCALE GENOMIC DNA]</scope>
    <source>
        <strain evidence="7 8">CBS 962.96</strain>
    </source>
</reference>
<dbReference type="PROSITE" id="PS00218">
    <property type="entry name" value="AMINO_ACID_PERMEASE_1"/>
    <property type="match status" value="1"/>
</dbReference>
<evidence type="ECO:0000313" key="8">
    <source>
        <dbReference type="Proteomes" id="UP000297245"/>
    </source>
</evidence>
<feature type="transmembrane region" description="Helical" evidence="6">
    <location>
        <begin position="191"/>
        <end position="209"/>
    </location>
</feature>
<organism evidence="7 8">
    <name type="scientific">Dendrothele bispora (strain CBS 962.96)</name>
    <dbReference type="NCBI Taxonomy" id="1314807"/>
    <lineage>
        <taxon>Eukaryota</taxon>
        <taxon>Fungi</taxon>
        <taxon>Dikarya</taxon>
        <taxon>Basidiomycota</taxon>
        <taxon>Agaricomycotina</taxon>
        <taxon>Agaricomycetes</taxon>
        <taxon>Agaricomycetidae</taxon>
        <taxon>Agaricales</taxon>
        <taxon>Agaricales incertae sedis</taxon>
        <taxon>Dendrothele</taxon>
    </lineage>
</organism>
<dbReference type="InterPro" id="IPR002293">
    <property type="entry name" value="AA/rel_permease1"/>
</dbReference>
<dbReference type="PANTHER" id="PTHR45649:SF26">
    <property type="entry name" value="OS04G0435100 PROTEIN"/>
    <property type="match status" value="1"/>
</dbReference>
<evidence type="ECO:0000313" key="7">
    <source>
        <dbReference type="EMBL" id="THV00378.1"/>
    </source>
</evidence>
<dbReference type="GO" id="GO:0016020">
    <property type="term" value="C:membrane"/>
    <property type="evidence" value="ECO:0007669"/>
    <property type="project" value="UniProtKB-SubCell"/>
</dbReference>
<sequence length="532" mass="57406">MSDEGKNYPSVPPMDVMEQDEATLARMGYKQELKRELGLMQNFGVSFSIISVITGNLTLFAYGLNTGGPAVMVWGWIIVSFFTMMVGLAMAEVCSAHPTSGGPYFWAAMLSKPENAALASWITGWFNLLGQVAVTTGISFGCATFVSTICTFKTDFVPNEKTQIGVYAAVLVTQGLINTFGVHFLHYLNNISVWWHGLGTVALVITVLAKAPTHQSGHFVFQTFIDGTGGWAERASPAYVAVIGILMAQYTLTGFDASAHMTEETTNAAMSGSIGIVMAIGVSAVLGFFLLVGLLFSIQDLDRTLNSETGQPVAQIFIDTVGIDGAIVLMTIAIGAMFFCGTFSITSNSRMMYAFARDGGVPGSKFFAYVNSKWKSPIRTVWLACTLSFILGLPSLGSSVAFSAATSIATIGLYISYGIPIALRVVYRKNFVRGPFHLGKFSYPVSILAVVWIAFISIVFVLPEQNPVDSQTLNYTIVAVGIILVYSVGFWLISARKWFSGPVKQIAAEEMGINVMEPGEYETKSKQTGGRT</sequence>
<feature type="transmembrane region" description="Helical" evidence="6">
    <location>
        <begin position="408"/>
        <end position="427"/>
    </location>
</feature>
<protein>
    <submittedName>
        <fullName evidence="7">APC amino acid permease</fullName>
    </submittedName>
</protein>
<evidence type="ECO:0000256" key="6">
    <source>
        <dbReference type="SAM" id="Phobius"/>
    </source>
</evidence>
<dbReference type="AlphaFoldDB" id="A0A4S8MCW2"/>